<dbReference type="Gene3D" id="1.20.1250.20">
    <property type="entry name" value="MFS general substrate transporter like domains"/>
    <property type="match status" value="1"/>
</dbReference>
<dbReference type="EMBL" id="MU006777">
    <property type="protein sequence ID" value="KAF2645406.1"/>
    <property type="molecule type" value="Genomic_DNA"/>
</dbReference>
<feature type="domain" description="Major facilitator superfamily (MFS) profile" evidence="5">
    <location>
        <begin position="1"/>
        <end position="142"/>
    </location>
</feature>
<dbReference type="InterPro" id="IPR011701">
    <property type="entry name" value="MFS"/>
</dbReference>
<evidence type="ECO:0000259" key="5">
    <source>
        <dbReference type="PROSITE" id="PS50850"/>
    </source>
</evidence>
<dbReference type="Pfam" id="PF07690">
    <property type="entry name" value="MFS_1"/>
    <property type="match status" value="1"/>
</dbReference>
<evidence type="ECO:0000256" key="3">
    <source>
        <dbReference type="ARBA" id="ARBA00022989"/>
    </source>
</evidence>
<comment type="subcellular location">
    <subcellularLocation>
        <location evidence="1">Membrane</location>
        <topology evidence="1">Multi-pass membrane protein</topology>
    </subcellularLocation>
</comment>
<keyword evidence="7" id="KW-1185">Reference proteome</keyword>
<keyword evidence="3" id="KW-1133">Transmembrane helix</keyword>
<organism evidence="6 7">
    <name type="scientific">Massarina eburnea CBS 473.64</name>
    <dbReference type="NCBI Taxonomy" id="1395130"/>
    <lineage>
        <taxon>Eukaryota</taxon>
        <taxon>Fungi</taxon>
        <taxon>Dikarya</taxon>
        <taxon>Ascomycota</taxon>
        <taxon>Pezizomycotina</taxon>
        <taxon>Dothideomycetes</taxon>
        <taxon>Pleosporomycetidae</taxon>
        <taxon>Pleosporales</taxon>
        <taxon>Massarineae</taxon>
        <taxon>Massarinaceae</taxon>
        <taxon>Massarina</taxon>
    </lineage>
</organism>
<dbReference type="PANTHER" id="PTHR23501:SF198">
    <property type="entry name" value="AZOLE RESISTANCE PROTEIN 1-RELATED"/>
    <property type="match status" value="1"/>
</dbReference>
<dbReference type="PROSITE" id="PS50850">
    <property type="entry name" value="MFS"/>
    <property type="match status" value="1"/>
</dbReference>
<dbReference type="PANTHER" id="PTHR23501">
    <property type="entry name" value="MAJOR FACILITATOR SUPERFAMILY"/>
    <property type="match status" value="1"/>
</dbReference>
<feature type="non-terminal residue" evidence="6">
    <location>
        <position position="142"/>
    </location>
</feature>
<keyword evidence="4" id="KW-0472">Membrane</keyword>
<evidence type="ECO:0000313" key="6">
    <source>
        <dbReference type="EMBL" id="KAF2645406.1"/>
    </source>
</evidence>
<evidence type="ECO:0000313" key="7">
    <source>
        <dbReference type="Proteomes" id="UP000799753"/>
    </source>
</evidence>
<accession>A0A6A6SC21</accession>
<evidence type="ECO:0000256" key="4">
    <source>
        <dbReference type="ARBA" id="ARBA00023136"/>
    </source>
</evidence>
<reference evidence="6" key="1">
    <citation type="journal article" date="2020" name="Stud. Mycol.">
        <title>101 Dothideomycetes genomes: a test case for predicting lifestyles and emergence of pathogens.</title>
        <authorList>
            <person name="Haridas S."/>
            <person name="Albert R."/>
            <person name="Binder M."/>
            <person name="Bloem J."/>
            <person name="Labutti K."/>
            <person name="Salamov A."/>
            <person name="Andreopoulos B."/>
            <person name="Baker S."/>
            <person name="Barry K."/>
            <person name="Bills G."/>
            <person name="Bluhm B."/>
            <person name="Cannon C."/>
            <person name="Castanera R."/>
            <person name="Culley D."/>
            <person name="Daum C."/>
            <person name="Ezra D."/>
            <person name="Gonzalez J."/>
            <person name="Henrissat B."/>
            <person name="Kuo A."/>
            <person name="Liang C."/>
            <person name="Lipzen A."/>
            <person name="Lutzoni F."/>
            <person name="Magnuson J."/>
            <person name="Mondo S."/>
            <person name="Nolan M."/>
            <person name="Ohm R."/>
            <person name="Pangilinan J."/>
            <person name="Park H.-J."/>
            <person name="Ramirez L."/>
            <person name="Alfaro M."/>
            <person name="Sun H."/>
            <person name="Tritt A."/>
            <person name="Yoshinaga Y."/>
            <person name="Zwiers L.-H."/>
            <person name="Turgeon B."/>
            <person name="Goodwin S."/>
            <person name="Spatafora J."/>
            <person name="Crous P."/>
            <person name="Grigoriev I."/>
        </authorList>
    </citation>
    <scope>NUCLEOTIDE SEQUENCE</scope>
    <source>
        <strain evidence="6">CBS 473.64</strain>
    </source>
</reference>
<name>A0A6A6SC21_9PLEO</name>
<evidence type="ECO:0000256" key="2">
    <source>
        <dbReference type="ARBA" id="ARBA00022692"/>
    </source>
</evidence>
<dbReference type="AlphaFoldDB" id="A0A6A6SC21"/>
<keyword evidence="2" id="KW-0812">Transmembrane</keyword>
<dbReference type="InterPro" id="IPR036259">
    <property type="entry name" value="MFS_trans_sf"/>
</dbReference>
<protein>
    <submittedName>
        <fullName evidence="6">MFS general substrate transporter</fullName>
    </submittedName>
</protein>
<dbReference type="GO" id="GO:0022857">
    <property type="term" value="F:transmembrane transporter activity"/>
    <property type="evidence" value="ECO:0007669"/>
    <property type="project" value="InterPro"/>
</dbReference>
<gene>
    <name evidence="6" type="ORF">P280DRAFT_357194</name>
</gene>
<dbReference type="InterPro" id="IPR020846">
    <property type="entry name" value="MFS_dom"/>
</dbReference>
<dbReference type="OrthoDB" id="10021397at2759"/>
<feature type="non-terminal residue" evidence="6">
    <location>
        <position position="1"/>
    </location>
</feature>
<evidence type="ECO:0000256" key="1">
    <source>
        <dbReference type="ARBA" id="ARBA00004141"/>
    </source>
</evidence>
<dbReference type="SUPFAM" id="SSF103473">
    <property type="entry name" value="MFS general substrate transporter"/>
    <property type="match status" value="1"/>
</dbReference>
<proteinExistence type="predicted"/>
<dbReference type="Proteomes" id="UP000799753">
    <property type="component" value="Unassembled WGS sequence"/>
</dbReference>
<sequence>DFNVIATAIPTITSRFHSTNDVGWYGSVFYIALCATQPLSGKIYVLFSKIKNAFLTYNGVFEIGSLICALAPSSRVFTTRRAIAGLGASEIFAGTLGIMNSIVPIQKRALWQSTLVATFGIPSIVGPVIGGGLTQHASWRWC</sequence>
<dbReference type="GO" id="GO:0005886">
    <property type="term" value="C:plasma membrane"/>
    <property type="evidence" value="ECO:0007669"/>
    <property type="project" value="TreeGrafter"/>
</dbReference>